<gene>
    <name evidence="2" type="ORF">MG3_03541</name>
</gene>
<evidence type="ECO:0000256" key="1">
    <source>
        <dbReference type="SAM" id="MobiDB-lite"/>
    </source>
</evidence>
<accession>A0AB34PR16</accession>
<evidence type="ECO:0008006" key="4">
    <source>
        <dbReference type="Google" id="ProtNLM"/>
    </source>
</evidence>
<evidence type="ECO:0000313" key="2">
    <source>
        <dbReference type="EMBL" id="KGR09620.1"/>
    </source>
</evidence>
<evidence type="ECO:0000313" key="3">
    <source>
        <dbReference type="Proteomes" id="UP000030161"/>
    </source>
</evidence>
<proteinExistence type="predicted"/>
<dbReference type="AlphaFoldDB" id="A0AB34PR16"/>
<name>A0AB34PR16_CANAX</name>
<dbReference type="Gene3D" id="1.10.472.10">
    <property type="entry name" value="Cyclin-like"/>
    <property type="match status" value="1"/>
</dbReference>
<organism evidence="2 3">
    <name type="scientific">Candida albicans P78048</name>
    <dbReference type="NCBI Taxonomy" id="1094989"/>
    <lineage>
        <taxon>Eukaryota</taxon>
        <taxon>Fungi</taxon>
        <taxon>Dikarya</taxon>
        <taxon>Ascomycota</taxon>
        <taxon>Saccharomycotina</taxon>
        <taxon>Pichiomycetes</taxon>
        <taxon>Debaryomycetaceae</taxon>
        <taxon>Candida/Lodderomyces clade</taxon>
        <taxon>Candida</taxon>
    </lineage>
</organism>
<comment type="caution">
    <text evidence="2">The sequence shown here is derived from an EMBL/GenBank/DDBJ whole genome shotgun (WGS) entry which is preliminary data.</text>
</comment>
<sequence length="505" mass="57324">MEQFYISSYIKFIWVIISHNSTSTSTSTQQSFKSFQQFNTKYGEFLQKLILDSQLSATNLMISLYYLYKHYHTNNVLLHDYCFDVLDEEDDDEEDDDEEEEDNELFNSMLIYNVIISLVLSNKSFDDQSFTLKTWLIIIDSTLNTTTITNNKPLINIDLKLLNYLENYFLSSLNFKLSFLDIAINPKFWKILSNSKIFSINQTILNKFKQLVMITNPTNITTTTNTTTNQVTNVINNINLVFSPLPSTPISSSMTMLATTYNGINNNYKVVANSNNTTITPFTNYSLTPAVVHVRDHIQGYSHSHTHSHARSISSNNNNNNFSSPLNNISTFSSPLNHPSTPSTPYYDDNYHVCLKRRRIMGAGSSGQVQPHYYLPPHPQPQQPMVLLPSQEFTFSQPMQYQYPPLPLPQPQQQHLDPMPVQAPVSMQSVSSISSFTQNSGSSNSNNSLINGMSIGMNSTSVVTTAASTVATADVQQQQQQHQQPMMMPYYPLQPQANSQQFNLF</sequence>
<protein>
    <recommendedName>
        <fullName evidence="4">Cyclin N-terminal domain-containing protein</fullName>
    </recommendedName>
</protein>
<dbReference type="Proteomes" id="UP000030161">
    <property type="component" value="Unassembled WGS sequence"/>
</dbReference>
<dbReference type="EMBL" id="AJIX01000025">
    <property type="protein sequence ID" value="KGR09620.1"/>
    <property type="molecule type" value="Genomic_DNA"/>
</dbReference>
<feature type="region of interest" description="Disordered" evidence="1">
    <location>
        <begin position="303"/>
        <end position="326"/>
    </location>
</feature>
<reference evidence="2 3" key="1">
    <citation type="submission" date="2013-12" db="EMBL/GenBank/DDBJ databases">
        <title>The Genome Sequence of Candida albicans P78048.</title>
        <authorList>
            <consortium name="The Broad Institute Genome Sequencing Platform"/>
            <consortium name="The Broad Institute Genome Sequencing Center for Infectious Disease"/>
            <person name="Cuomo C."/>
            <person name="Bennett R."/>
            <person name="Hirakawa M."/>
            <person name="Noverr M."/>
            <person name="Mitchell A."/>
            <person name="Young S.K."/>
            <person name="Zeng Q."/>
            <person name="Gargeya S."/>
            <person name="Fitzgerald M."/>
            <person name="Abouelleil A."/>
            <person name="Alvarado L."/>
            <person name="Berlin A.M."/>
            <person name="Chapman S.B."/>
            <person name="Dewar J."/>
            <person name="Goldberg J."/>
            <person name="Griggs A."/>
            <person name="Gujja S."/>
            <person name="Hansen M."/>
            <person name="Howarth C."/>
            <person name="Imamovic A."/>
            <person name="Larimer J."/>
            <person name="McCowan C."/>
            <person name="Murphy C."/>
            <person name="Pearson M."/>
            <person name="Priest M."/>
            <person name="Roberts A."/>
            <person name="Saif S."/>
            <person name="Shea T."/>
            <person name="Sykes S."/>
            <person name="Wortman J."/>
            <person name="Nusbaum C."/>
            <person name="Birren B."/>
        </authorList>
    </citation>
    <scope>NUCLEOTIDE SEQUENCE [LARGE SCALE GENOMIC DNA]</scope>
    <source>
        <strain evidence="2 3">P78048</strain>
    </source>
</reference>
<feature type="compositionally biased region" description="Low complexity" evidence="1">
    <location>
        <begin position="312"/>
        <end position="326"/>
    </location>
</feature>